<dbReference type="SUPFAM" id="SSF103378">
    <property type="entry name" value="2-methylcitrate dehydratase PrpD"/>
    <property type="match status" value="1"/>
</dbReference>
<evidence type="ECO:0000313" key="2">
    <source>
        <dbReference type="EMBL" id="HEU03202.1"/>
    </source>
</evidence>
<evidence type="ECO:0000259" key="1">
    <source>
        <dbReference type="Pfam" id="PF19305"/>
    </source>
</evidence>
<feature type="non-terminal residue" evidence="2">
    <location>
        <position position="1"/>
    </location>
</feature>
<accession>A0A9C9NK20</accession>
<dbReference type="InterPro" id="IPR036148">
    <property type="entry name" value="MmgE/PrpD_sf"/>
</dbReference>
<comment type="caution">
    <text evidence="2">The sequence shown here is derived from an EMBL/GenBank/DDBJ whole genome shotgun (WGS) entry which is preliminary data.</text>
</comment>
<sequence length="116" mass="12689">PTAFTDDMVGRPDIVALRDRVSATADPACHEASVDIDIVFDDGSKLHKRIERAIGSRERPLTDDQLNVKFLNQSEPVVGAEQSRRLLDMSWAIESLNEAADLAEEAAAQRISTAAE</sequence>
<dbReference type="Proteomes" id="UP000885680">
    <property type="component" value="Unassembled WGS sequence"/>
</dbReference>
<dbReference type="Pfam" id="PF19305">
    <property type="entry name" value="MmgE_PrpD_C"/>
    <property type="match status" value="1"/>
</dbReference>
<name>A0A9C9NK20_9HYPH</name>
<protein>
    <submittedName>
        <fullName evidence="2">MmgE/PrpD family protein</fullName>
    </submittedName>
</protein>
<dbReference type="InterPro" id="IPR042188">
    <property type="entry name" value="MmgE/PrpD_sf_2"/>
</dbReference>
<dbReference type="PANTHER" id="PTHR16943:SF8">
    <property type="entry name" value="2-METHYLCITRATE DEHYDRATASE"/>
    <property type="match status" value="1"/>
</dbReference>
<reference evidence="2" key="1">
    <citation type="journal article" date="2020" name="mSystems">
        <title>Genome- and Community-Level Interaction Insights into Carbon Utilization and Element Cycling Functions of Hydrothermarchaeota in Hydrothermal Sediment.</title>
        <authorList>
            <person name="Zhou Z."/>
            <person name="Liu Y."/>
            <person name="Xu W."/>
            <person name="Pan J."/>
            <person name="Luo Z.H."/>
            <person name="Li M."/>
        </authorList>
    </citation>
    <scope>NUCLEOTIDE SEQUENCE</scope>
    <source>
        <strain evidence="2">HyVt-347</strain>
    </source>
</reference>
<feature type="domain" description="MmgE/PrpD C-terminal" evidence="1">
    <location>
        <begin position="2"/>
        <end position="92"/>
    </location>
</feature>
<dbReference type="PANTHER" id="PTHR16943">
    <property type="entry name" value="2-METHYLCITRATE DEHYDRATASE-RELATED"/>
    <property type="match status" value="1"/>
</dbReference>
<dbReference type="Gene3D" id="3.30.1330.120">
    <property type="entry name" value="2-methylcitrate dehydratase PrpD"/>
    <property type="match status" value="1"/>
</dbReference>
<organism evidence="2 3">
    <name type="scientific">Aurantimonas coralicida</name>
    <dbReference type="NCBI Taxonomy" id="182270"/>
    <lineage>
        <taxon>Bacteria</taxon>
        <taxon>Pseudomonadati</taxon>
        <taxon>Pseudomonadota</taxon>
        <taxon>Alphaproteobacteria</taxon>
        <taxon>Hyphomicrobiales</taxon>
        <taxon>Aurantimonadaceae</taxon>
        <taxon>Aurantimonas</taxon>
    </lineage>
</organism>
<gene>
    <name evidence="2" type="ORF">ENH89_23390</name>
</gene>
<dbReference type="InterPro" id="IPR045337">
    <property type="entry name" value="MmgE_PrpD_C"/>
</dbReference>
<dbReference type="EMBL" id="DRGN01000334">
    <property type="protein sequence ID" value="HEU03202.1"/>
    <property type="molecule type" value="Genomic_DNA"/>
</dbReference>
<proteinExistence type="predicted"/>
<evidence type="ECO:0000313" key="3">
    <source>
        <dbReference type="Proteomes" id="UP000885680"/>
    </source>
</evidence>
<dbReference type="InterPro" id="IPR005656">
    <property type="entry name" value="MmgE_PrpD"/>
</dbReference>
<dbReference type="AlphaFoldDB" id="A0A9C9NK20"/>
<dbReference type="GO" id="GO:0016829">
    <property type="term" value="F:lyase activity"/>
    <property type="evidence" value="ECO:0007669"/>
    <property type="project" value="InterPro"/>
</dbReference>